<feature type="signal peptide" evidence="2">
    <location>
        <begin position="1"/>
        <end position="32"/>
    </location>
</feature>
<evidence type="ECO:0000256" key="2">
    <source>
        <dbReference type="SAM" id="SignalP"/>
    </source>
</evidence>
<feature type="compositionally biased region" description="Polar residues" evidence="1">
    <location>
        <begin position="38"/>
        <end position="72"/>
    </location>
</feature>
<accession>A0A212L634</accession>
<evidence type="ECO:0000313" key="3">
    <source>
        <dbReference type="EMBL" id="SCM72947.1"/>
    </source>
</evidence>
<dbReference type="AlphaFoldDB" id="A0A212L634"/>
<organism evidence="3">
    <name type="scientific">uncultured Desulfovibrio sp</name>
    <dbReference type="NCBI Taxonomy" id="167968"/>
    <lineage>
        <taxon>Bacteria</taxon>
        <taxon>Pseudomonadati</taxon>
        <taxon>Thermodesulfobacteriota</taxon>
        <taxon>Desulfovibrionia</taxon>
        <taxon>Desulfovibrionales</taxon>
        <taxon>Desulfovibrionaceae</taxon>
        <taxon>Desulfovibrio</taxon>
        <taxon>environmental samples</taxon>
    </lineage>
</organism>
<evidence type="ECO:0000256" key="1">
    <source>
        <dbReference type="SAM" id="MobiDB-lite"/>
    </source>
</evidence>
<gene>
    <name evidence="3" type="ORF">KL86DES1_20936</name>
</gene>
<feature type="region of interest" description="Disordered" evidence="1">
    <location>
        <begin position="552"/>
        <end position="618"/>
    </location>
</feature>
<feature type="chain" id="PRO_5013301629" evidence="2">
    <location>
        <begin position="33"/>
        <end position="618"/>
    </location>
</feature>
<dbReference type="InterPro" id="IPR011990">
    <property type="entry name" value="TPR-like_helical_dom_sf"/>
</dbReference>
<feature type="compositionally biased region" description="Basic and acidic residues" evidence="1">
    <location>
        <begin position="560"/>
        <end position="574"/>
    </location>
</feature>
<sequence>MFFCAALTAAVMAFCALPPTLVVGGLALEARAAVPHTASPSPAASQTGSLPGNQGSGQQKSQTTAQPKSQQEAQREAPAASREASQPTSQTGDLLHTRPKAQMDGQKIRQPTDADASASPLSGSVPDLAAMPDADIPPLADIERSEFARARLPMSSGAARILAEGNARQTALEAAADALPNRRDIRMGADSAEERLALAAQLYTPVTRHHKNADGAPVVTVLLRPRSEAAARITRSLRSFDLMQVRSALLGETAALLRLMNAHDPAYAGAARVQAAGTGKGPDAPLRGSGNLGTAYRAPVGMHDAAGAGSGVARGGDAHKNALDEIFSGSAGTGAGSQPALPAASDEAASAPHALPVTSDETAPSLPPLPSLDDAVWTERHWEAASGRLQALLRAQDIMEADAEGWLVPDGVLPRLERAAARLPQSPALWLLLAEAQLRRGLPLQSVASCDAALALAPGLNRARYIRALGHWRLQQLALAEDDLTSSLDARHGLAPQGEDRARRLRARGAVRMQRRDLTGMCEDFGAACALGECEGLILSRARGYCLPAAPAGTGVGAEPRQHDEPSTPERENTGQRGAGNSPATPLGALGSPGPDGPQGPDMPDMPGMPDGGGGARP</sequence>
<feature type="region of interest" description="Disordered" evidence="1">
    <location>
        <begin position="37"/>
        <end position="132"/>
    </location>
</feature>
<feature type="compositionally biased region" description="Polar residues" evidence="1">
    <location>
        <begin position="83"/>
        <end position="92"/>
    </location>
</feature>
<feature type="compositionally biased region" description="Low complexity" evidence="1">
    <location>
        <begin position="339"/>
        <end position="355"/>
    </location>
</feature>
<protein>
    <submittedName>
        <fullName evidence="3">Uncharacterized protein</fullName>
    </submittedName>
</protein>
<keyword evidence="2" id="KW-0732">Signal</keyword>
<dbReference type="EMBL" id="FMJC01000002">
    <property type="protein sequence ID" value="SCM72947.1"/>
    <property type="molecule type" value="Genomic_DNA"/>
</dbReference>
<dbReference type="SUPFAM" id="SSF48452">
    <property type="entry name" value="TPR-like"/>
    <property type="match status" value="1"/>
</dbReference>
<feature type="compositionally biased region" description="Low complexity" evidence="1">
    <location>
        <begin position="599"/>
        <end position="609"/>
    </location>
</feature>
<proteinExistence type="predicted"/>
<name>A0A212L634_9BACT</name>
<reference evidence="3" key="1">
    <citation type="submission" date="2016-08" db="EMBL/GenBank/DDBJ databases">
        <authorList>
            <person name="Seilhamer J.J."/>
        </authorList>
    </citation>
    <scope>NUCLEOTIDE SEQUENCE</scope>
    <source>
        <strain evidence="3">86-1</strain>
    </source>
</reference>
<dbReference type="Gene3D" id="1.25.40.10">
    <property type="entry name" value="Tetratricopeptide repeat domain"/>
    <property type="match status" value="1"/>
</dbReference>
<feature type="region of interest" description="Disordered" evidence="1">
    <location>
        <begin position="329"/>
        <end position="371"/>
    </location>
</feature>